<name>A0ABV8J1Z6_9ACTN</name>
<dbReference type="EMBL" id="JBHSBL010000019">
    <property type="protein sequence ID" value="MFC4068653.1"/>
    <property type="molecule type" value="Genomic_DNA"/>
</dbReference>
<evidence type="ECO:0000256" key="1">
    <source>
        <dbReference type="SAM" id="Phobius"/>
    </source>
</evidence>
<keyword evidence="1" id="KW-0812">Transmembrane</keyword>
<feature type="transmembrane region" description="Helical" evidence="1">
    <location>
        <begin position="54"/>
        <end position="74"/>
    </location>
</feature>
<dbReference type="Proteomes" id="UP001595867">
    <property type="component" value="Unassembled WGS sequence"/>
</dbReference>
<feature type="transmembrane region" description="Helical" evidence="1">
    <location>
        <begin position="132"/>
        <end position="152"/>
    </location>
</feature>
<sequence length="200" mass="21187">MTPTADPGTVTKRLTPLRPTNPVAVDADAPARPVWAAALLSFVPAGLRDRADPWLTRLPVIAILVLQAVLTLRLHNVVFNDEGLYINAGHEYLRQFTGGAAAPDSYGGYFSGFPMAYPVFAALLDSVGGVGLVRLSSLLLMSVATLAVGHIGRRLAPAGQENRVRLVSMLAFVLTGAVLFVGNLATYDAACCRCSRSAPR</sequence>
<comment type="caution">
    <text evidence="2">The sequence shown here is derived from an EMBL/GenBank/DDBJ whole genome shotgun (WGS) entry which is preliminary data.</text>
</comment>
<dbReference type="RefSeq" id="WP_378069544.1">
    <property type="nucleotide sequence ID" value="NZ_JBHSBL010000019.1"/>
</dbReference>
<reference evidence="3" key="1">
    <citation type="journal article" date="2019" name="Int. J. Syst. Evol. Microbiol.">
        <title>The Global Catalogue of Microorganisms (GCM) 10K type strain sequencing project: providing services to taxonomists for standard genome sequencing and annotation.</title>
        <authorList>
            <consortium name="The Broad Institute Genomics Platform"/>
            <consortium name="The Broad Institute Genome Sequencing Center for Infectious Disease"/>
            <person name="Wu L."/>
            <person name="Ma J."/>
        </authorList>
    </citation>
    <scope>NUCLEOTIDE SEQUENCE [LARGE SCALE GENOMIC DNA]</scope>
    <source>
        <strain evidence="3">TBRC 5832</strain>
    </source>
</reference>
<keyword evidence="1" id="KW-0472">Membrane</keyword>
<evidence type="ECO:0000313" key="2">
    <source>
        <dbReference type="EMBL" id="MFC4068653.1"/>
    </source>
</evidence>
<gene>
    <name evidence="2" type="ORF">ACFO0C_27305</name>
</gene>
<keyword evidence="1" id="KW-1133">Transmembrane helix</keyword>
<organism evidence="2 3">
    <name type="scientific">Actinoplanes subglobosus</name>
    <dbReference type="NCBI Taxonomy" id="1547892"/>
    <lineage>
        <taxon>Bacteria</taxon>
        <taxon>Bacillati</taxon>
        <taxon>Actinomycetota</taxon>
        <taxon>Actinomycetes</taxon>
        <taxon>Micromonosporales</taxon>
        <taxon>Micromonosporaceae</taxon>
        <taxon>Actinoplanes</taxon>
    </lineage>
</organism>
<protein>
    <submittedName>
        <fullName evidence="2">Uncharacterized protein</fullName>
    </submittedName>
</protein>
<evidence type="ECO:0000313" key="3">
    <source>
        <dbReference type="Proteomes" id="UP001595867"/>
    </source>
</evidence>
<feature type="transmembrane region" description="Helical" evidence="1">
    <location>
        <begin position="164"/>
        <end position="187"/>
    </location>
</feature>
<proteinExistence type="predicted"/>
<accession>A0ABV8J1Z6</accession>
<keyword evidence="3" id="KW-1185">Reference proteome</keyword>